<comment type="caution">
    <text evidence="8">The sequence shown here is derived from an EMBL/GenBank/DDBJ whole genome shotgun (WGS) entry which is preliminary data.</text>
</comment>
<accession>A0AAE1JIL2</accession>
<dbReference type="AlphaFoldDB" id="A0AAE1JIL2"/>
<dbReference type="SUPFAM" id="SSF101941">
    <property type="entry name" value="NAC domain"/>
    <property type="match status" value="1"/>
</dbReference>
<dbReference type="EMBL" id="JAWXYG010000006">
    <property type="protein sequence ID" value="KAK4268978.1"/>
    <property type="molecule type" value="Genomic_DNA"/>
</dbReference>
<proteinExistence type="predicted"/>
<keyword evidence="4" id="KW-0804">Transcription</keyword>
<keyword evidence="2" id="KW-0805">Transcription regulation</keyword>
<keyword evidence="3" id="KW-0238">DNA-binding</keyword>
<evidence type="ECO:0000313" key="8">
    <source>
        <dbReference type="EMBL" id="KAK4268978.1"/>
    </source>
</evidence>
<dbReference type="GO" id="GO:0006355">
    <property type="term" value="P:regulation of DNA-templated transcription"/>
    <property type="evidence" value="ECO:0007669"/>
    <property type="project" value="InterPro"/>
</dbReference>
<keyword evidence="9" id="KW-1185">Reference proteome</keyword>
<evidence type="ECO:0000256" key="2">
    <source>
        <dbReference type="ARBA" id="ARBA00023015"/>
    </source>
</evidence>
<evidence type="ECO:0000256" key="4">
    <source>
        <dbReference type="ARBA" id="ARBA00023163"/>
    </source>
</evidence>
<evidence type="ECO:0000259" key="7">
    <source>
        <dbReference type="PROSITE" id="PS51005"/>
    </source>
</evidence>
<evidence type="ECO:0000256" key="6">
    <source>
        <dbReference type="SAM" id="MobiDB-lite"/>
    </source>
</evidence>
<dbReference type="Proteomes" id="UP001293593">
    <property type="component" value="Unassembled WGS sequence"/>
</dbReference>
<evidence type="ECO:0000313" key="9">
    <source>
        <dbReference type="Proteomes" id="UP001293593"/>
    </source>
</evidence>
<dbReference type="GO" id="GO:0005634">
    <property type="term" value="C:nucleus"/>
    <property type="evidence" value="ECO:0007669"/>
    <property type="project" value="UniProtKB-SubCell"/>
</dbReference>
<dbReference type="InterPro" id="IPR003441">
    <property type="entry name" value="NAC-dom"/>
</dbReference>
<keyword evidence="5" id="KW-0539">Nucleus</keyword>
<name>A0AAE1JIL2_9FABA</name>
<protein>
    <recommendedName>
        <fullName evidence="7">NAC domain-containing protein</fullName>
    </recommendedName>
</protein>
<feature type="region of interest" description="Disordered" evidence="6">
    <location>
        <begin position="163"/>
        <end position="184"/>
    </location>
</feature>
<dbReference type="GO" id="GO:0003677">
    <property type="term" value="F:DNA binding"/>
    <property type="evidence" value="ECO:0007669"/>
    <property type="project" value="UniProtKB-KW"/>
</dbReference>
<dbReference type="Gene3D" id="2.170.150.80">
    <property type="entry name" value="NAC domain"/>
    <property type="match status" value="1"/>
</dbReference>
<reference evidence="8" key="1">
    <citation type="submission" date="2023-10" db="EMBL/GenBank/DDBJ databases">
        <title>Chromosome-level genome of the transformable northern wattle, Acacia crassicarpa.</title>
        <authorList>
            <person name="Massaro I."/>
            <person name="Sinha N.R."/>
            <person name="Poethig S."/>
            <person name="Leichty A.R."/>
        </authorList>
    </citation>
    <scope>NUCLEOTIDE SEQUENCE</scope>
    <source>
        <strain evidence="8">Acra3RX</strain>
        <tissue evidence="8">Leaf</tissue>
    </source>
</reference>
<sequence>MANVAPELESRIVGFGFRPTDVELVKHYLNKKLSGQDPVLQIIPVIELCKHEPGDIPGLPELSIIKSDDPQWFFFSPPDYKYKKNSNSKLSNRSTNSGFWKPTGKDRDIKVQGVKIGTKKTLVFFVRRGLVSTNWVIHEYHAFPEDQRAFVLCKLMKKHKKAKGRTGEKGDPNNFMPSDDYESVPSEGRIPDANVCPENNLDEMLQTQQSADEYEMRLLVLSPNVNEQELSSLFPPGFNSHTRNDDSIANVPPKFTEEEVNFGNSLLVDDEDELY</sequence>
<evidence type="ECO:0000256" key="5">
    <source>
        <dbReference type="ARBA" id="ARBA00023242"/>
    </source>
</evidence>
<evidence type="ECO:0000256" key="3">
    <source>
        <dbReference type="ARBA" id="ARBA00023125"/>
    </source>
</evidence>
<organism evidence="8 9">
    <name type="scientific">Acacia crassicarpa</name>
    <name type="common">northern wattle</name>
    <dbReference type="NCBI Taxonomy" id="499986"/>
    <lineage>
        <taxon>Eukaryota</taxon>
        <taxon>Viridiplantae</taxon>
        <taxon>Streptophyta</taxon>
        <taxon>Embryophyta</taxon>
        <taxon>Tracheophyta</taxon>
        <taxon>Spermatophyta</taxon>
        <taxon>Magnoliopsida</taxon>
        <taxon>eudicotyledons</taxon>
        <taxon>Gunneridae</taxon>
        <taxon>Pentapetalae</taxon>
        <taxon>rosids</taxon>
        <taxon>fabids</taxon>
        <taxon>Fabales</taxon>
        <taxon>Fabaceae</taxon>
        <taxon>Caesalpinioideae</taxon>
        <taxon>mimosoid clade</taxon>
        <taxon>Acacieae</taxon>
        <taxon>Acacia</taxon>
    </lineage>
</organism>
<evidence type="ECO:0000256" key="1">
    <source>
        <dbReference type="ARBA" id="ARBA00004123"/>
    </source>
</evidence>
<dbReference type="Pfam" id="PF02365">
    <property type="entry name" value="NAM"/>
    <property type="match status" value="1"/>
</dbReference>
<dbReference type="PROSITE" id="PS51005">
    <property type="entry name" value="NAC"/>
    <property type="match status" value="1"/>
</dbReference>
<feature type="domain" description="NAC" evidence="7">
    <location>
        <begin position="11"/>
        <end position="158"/>
    </location>
</feature>
<dbReference type="InterPro" id="IPR036093">
    <property type="entry name" value="NAC_dom_sf"/>
</dbReference>
<gene>
    <name evidence="8" type="ORF">QN277_022194</name>
</gene>
<dbReference type="PANTHER" id="PTHR31989">
    <property type="entry name" value="NAC DOMAIN-CONTAINING PROTEIN 82-RELATED"/>
    <property type="match status" value="1"/>
</dbReference>
<comment type="subcellular location">
    <subcellularLocation>
        <location evidence="1">Nucleus</location>
    </subcellularLocation>
</comment>